<feature type="domain" description="Chromo" evidence="4">
    <location>
        <begin position="64"/>
        <end position="124"/>
    </location>
</feature>
<evidence type="ECO:0000259" key="4">
    <source>
        <dbReference type="PROSITE" id="PS50013"/>
    </source>
</evidence>
<dbReference type="PROSITE" id="PS50013">
    <property type="entry name" value="CHROMO_2"/>
    <property type="match status" value="2"/>
</dbReference>
<dbReference type="RefSeq" id="XP_068361438.1">
    <property type="nucleotide sequence ID" value="XM_068492175.1"/>
</dbReference>
<feature type="compositionally biased region" description="Acidic residues" evidence="3">
    <location>
        <begin position="138"/>
        <end position="149"/>
    </location>
</feature>
<dbReference type="OrthoDB" id="2285631at2759"/>
<evidence type="ECO:0000313" key="6">
    <source>
        <dbReference type="Proteomes" id="UP000179807"/>
    </source>
</evidence>
<feature type="compositionally biased region" description="Basic residues" evidence="3">
    <location>
        <begin position="191"/>
        <end position="207"/>
    </location>
</feature>
<feature type="compositionally biased region" description="Low complexity" evidence="3">
    <location>
        <begin position="165"/>
        <end position="180"/>
    </location>
</feature>
<feature type="domain" description="Chromo" evidence="4">
    <location>
        <begin position="224"/>
        <end position="259"/>
    </location>
</feature>
<accession>A0A1J4KFC6</accession>
<feature type="compositionally biased region" description="Polar residues" evidence="3">
    <location>
        <begin position="50"/>
        <end position="59"/>
    </location>
</feature>
<name>A0A1J4KFC6_9EUKA</name>
<feature type="compositionally biased region" description="Polar residues" evidence="3">
    <location>
        <begin position="20"/>
        <end position="34"/>
    </location>
</feature>
<keyword evidence="2" id="KW-0539">Nucleus</keyword>
<evidence type="ECO:0000256" key="1">
    <source>
        <dbReference type="ARBA" id="ARBA00004123"/>
    </source>
</evidence>
<dbReference type="VEuPathDB" id="TrichDB:TRFO_04915"/>
<dbReference type="GO" id="GO:0005634">
    <property type="term" value="C:nucleus"/>
    <property type="evidence" value="ECO:0007669"/>
    <property type="project" value="UniProtKB-SubCell"/>
</dbReference>
<dbReference type="CDD" id="cd00024">
    <property type="entry name" value="CD_CSD"/>
    <property type="match status" value="2"/>
</dbReference>
<comment type="subcellular location">
    <subcellularLocation>
        <location evidence="1">Nucleus</location>
    </subcellularLocation>
</comment>
<organism evidence="5 6">
    <name type="scientific">Tritrichomonas foetus</name>
    <dbReference type="NCBI Taxonomy" id="1144522"/>
    <lineage>
        <taxon>Eukaryota</taxon>
        <taxon>Metamonada</taxon>
        <taxon>Parabasalia</taxon>
        <taxon>Tritrichomonadida</taxon>
        <taxon>Tritrichomonadidae</taxon>
        <taxon>Tritrichomonas</taxon>
    </lineage>
</organism>
<dbReference type="AlphaFoldDB" id="A0A1J4KFC6"/>
<evidence type="ECO:0000313" key="5">
    <source>
        <dbReference type="EMBL" id="OHT08302.1"/>
    </source>
</evidence>
<dbReference type="InterPro" id="IPR000953">
    <property type="entry name" value="Chromo/chromo_shadow_dom"/>
</dbReference>
<dbReference type="PROSITE" id="PS00598">
    <property type="entry name" value="CHROMO_1"/>
    <property type="match status" value="1"/>
</dbReference>
<reference evidence="5" key="1">
    <citation type="submission" date="2016-10" db="EMBL/GenBank/DDBJ databases">
        <authorList>
            <person name="Benchimol M."/>
            <person name="Almeida L.G."/>
            <person name="Vasconcelos A.T."/>
            <person name="Perreira-Neves A."/>
            <person name="Rosa I.A."/>
            <person name="Tasca T."/>
            <person name="Bogo M.R."/>
            <person name="de Souza W."/>
        </authorList>
    </citation>
    <scope>NUCLEOTIDE SEQUENCE [LARGE SCALE GENOMIC DNA]</scope>
    <source>
        <strain evidence="5">K</strain>
    </source>
</reference>
<keyword evidence="6" id="KW-1185">Reference proteome</keyword>
<dbReference type="Pfam" id="PF00385">
    <property type="entry name" value="Chromo"/>
    <property type="match status" value="2"/>
</dbReference>
<dbReference type="GeneID" id="94826879"/>
<dbReference type="SUPFAM" id="SSF54160">
    <property type="entry name" value="Chromo domain-like"/>
    <property type="match status" value="2"/>
</dbReference>
<feature type="compositionally biased region" description="Polar residues" evidence="3">
    <location>
        <begin position="1"/>
        <end position="12"/>
    </location>
</feature>
<dbReference type="InterPro" id="IPR051219">
    <property type="entry name" value="Heterochromatin_chromo-domain"/>
</dbReference>
<proteinExistence type="predicted"/>
<dbReference type="Proteomes" id="UP000179807">
    <property type="component" value="Unassembled WGS sequence"/>
</dbReference>
<sequence>MSTNTSKAGSQRSTKKSPERVQNQPKQFQNKTSPTRSSGHVSHHTTHTSKLISPNTSEKTVESYNIETILGFMNFNDKPFYLVHWKGYDNPDDMTWEPEEEIRNCKDAVNAFWEKNSDIYSKAGLNESTSDASISVESEGDSESDEESESNQNSDELPENNIIANQNTKKQSSSSNSGYTKKSKNSDQKSPKHKSNASHDKSRKNSKSKKEDDFEEIIKKNHDYIAEGITNSRYKNSHQQYFIKWCGYPESDGTWVNESCVDPQLVKVYRLLYCSPSVTQMRVTVCNKNAKTHKFNVLFSNGQLAWLSEAQVEPNLLKEFKAKGF</sequence>
<dbReference type="Gene3D" id="2.40.50.40">
    <property type="match status" value="2"/>
</dbReference>
<gene>
    <name evidence="5" type="ORF">TRFO_04915</name>
</gene>
<feature type="region of interest" description="Disordered" evidence="3">
    <location>
        <begin position="127"/>
        <end position="214"/>
    </location>
</feature>
<protein>
    <recommendedName>
        <fullName evidence="4">Chromo domain-containing protein</fullName>
    </recommendedName>
</protein>
<dbReference type="InterPro" id="IPR016197">
    <property type="entry name" value="Chromo-like_dom_sf"/>
</dbReference>
<evidence type="ECO:0000256" key="2">
    <source>
        <dbReference type="ARBA" id="ARBA00023242"/>
    </source>
</evidence>
<evidence type="ECO:0000256" key="3">
    <source>
        <dbReference type="SAM" id="MobiDB-lite"/>
    </source>
</evidence>
<comment type="caution">
    <text evidence="5">The sequence shown here is derived from an EMBL/GenBank/DDBJ whole genome shotgun (WGS) entry which is preliminary data.</text>
</comment>
<dbReference type="SMART" id="SM00298">
    <property type="entry name" value="CHROMO"/>
    <property type="match status" value="2"/>
</dbReference>
<feature type="region of interest" description="Disordered" evidence="3">
    <location>
        <begin position="1"/>
        <end position="59"/>
    </location>
</feature>
<dbReference type="InterPro" id="IPR023780">
    <property type="entry name" value="Chromo_domain"/>
</dbReference>
<dbReference type="InterPro" id="IPR023779">
    <property type="entry name" value="Chromodomain_CS"/>
</dbReference>
<dbReference type="PANTHER" id="PTHR22812">
    <property type="entry name" value="CHROMOBOX PROTEIN"/>
    <property type="match status" value="1"/>
</dbReference>
<dbReference type="EMBL" id="MLAK01000671">
    <property type="protein sequence ID" value="OHT08302.1"/>
    <property type="molecule type" value="Genomic_DNA"/>
</dbReference>